<dbReference type="EMBL" id="ACIM02000001">
    <property type="protein sequence ID" value="EEW97437.1"/>
    <property type="molecule type" value="Genomic_DNA"/>
</dbReference>
<dbReference type="AlphaFoldDB" id="C9LPF1"/>
<reference evidence="2" key="1">
    <citation type="submission" date="2009-09" db="EMBL/GenBank/DDBJ databases">
        <authorList>
            <person name="Weinstock G."/>
            <person name="Sodergren E."/>
            <person name="Clifton S."/>
            <person name="Fulton L."/>
            <person name="Fulton B."/>
            <person name="Courtney L."/>
            <person name="Fronick C."/>
            <person name="Harrison M."/>
            <person name="Strong C."/>
            <person name="Farmer C."/>
            <person name="Delahaunty K."/>
            <person name="Markovic C."/>
            <person name="Hall O."/>
            <person name="Minx P."/>
            <person name="Tomlinson C."/>
            <person name="Mitreva M."/>
            <person name="Nelson J."/>
            <person name="Hou S."/>
            <person name="Wollam A."/>
            <person name="Pepin K.H."/>
            <person name="Johnson M."/>
            <person name="Bhonagiri V."/>
            <person name="Nash W.E."/>
            <person name="Warren W."/>
            <person name="Chinwalla A."/>
            <person name="Mardis E.R."/>
            <person name="Wilson R.K."/>
        </authorList>
    </citation>
    <scope>NUCLEOTIDE SEQUENCE [LARGE SCALE GENOMIC DNA]</scope>
    <source>
        <strain evidence="2">DSM 15470</strain>
    </source>
</reference>
<sequence>MDIARVPCHEDDGDTEEQGKYEADSGIGGDEPALVEEFNQPHCKDTHEGRADNEEGRIQAADGKESEYDAEEDGMADGVSQHGHAPEDEEVPRQGAGG</sequence>
<proteinExistence type="predicted"/>
<organism evidence="2 3">
    <name type="scientific">Dialister invisus DSM 15470</name>
    <dbReference type="NCBI Taxonomy" id="592028"/>
    <lineage>
        <taxon>Bacteria</taxon>
        <taxon>Bacillati</taxon>
        <taxon>Bacillota</taxon>
        <taxon>Negativicutes</taxon>
        <taxon>Veillonellales</taxon>
        <taxon>Veillonellaceae</taxon>
        <taxon>Dialister</taxon>
    </lineage>
</organism>
<comment type="caution">
    <text evidence="2">The sequence shown here is derived from an EMBL/GenBank/DDBJ whole genome shotgun (WGS) entry which is preliminary data.</text>
</comment>
<feature type="region of interest" description="Disordered" evidence="1">
    <location>
        <begin position="1"/>
        <end position="98"/>
    </location>
</feature>
<keyword evidence="3" id="KW-1185">Reference proteome</keyword>
<evidence type="ECO:0000256" key="1">
    <source>
        <dbReference type="SAM" id="MobiDB-lite"/>
    </source>
</evidence>
<protein>
    <submittedName>
        <fullName evidence="2">Uncharacterized protein</fullName>
    </submittedName>
</protein>
<evidence type="ECO:0000313" key="3">
    <source>
        <dbReference type="Proteomes" id="UP000004736"/>
    </source>
</evidence>
<dbReference type="HOGENOM" id="CLU_2329247_0_0_9"/>
<name>C9LPF1_9FIRM</name>
<dbReference type="Proteomes" id="UP000004736">
    <property type="component" value="Unassembled WGS sequence"/>
</dbReference>
<gene>
    <name evidence="2" type="ORF">GCWU000321_01430</name>
</gene>
<feature type="compositionally biased region" description="Basic and acidic residues" evidence="1">
    <location>
        <begin position="42"/>
        <end position="67"/>
    </location>
</feature>
<accession>C9LPF1</accession>
<evidence type="ECO:0000313" key="2">
    <source>
        <dbReference type="EMBL" id="EEW97437.1"/>
    </source>
</evidence>